<evidence type="ECO:0000313" key="2">
    <source>
        <dbReference type="EMBL" id="SEF16181.1"/>
    </source>
</evidence>
<dbReference type="OrthoDB" id="3742379at2"/>
<evidence type="ECO:0000313" key="3">
    <source>
        <dbReference type="Proteomes" id="UP000181980"/>
    </source>
</evidence>
<protein>
    <recommendedName>
        <fullName evidence="4">Enoyl reductase</fullName>
    </recommendedName>
</protein>
<dbReference type="Proteomes" id="UP000181980">
    <property type="component" value="Unassembled WGS sequence"/>
</dbReference>
<keyword evidence="1" id="KW-0732">Signal</keyword>
<feature type="chain" id="PRO_5038422423" description="Enoyl reductase" evidence="1">
    <location>
        <begin position="30"/>
        <end position="341"/>
    </location>
</feature>
<evidence type="ECO:0000256" key="1">
    <source>
        <dbReference type="SAM" id="SignalP"/>
    </source>
</evidence>
<dbReference type="RefSeq" id="WP_141711342.1">
    <property type="nucleotide sequence ID" value="NZ_FNUC01000004.1"/>
</dbReference>
<dbReference type="AlphaFoldDB" id="A0A1H5PSM3"/>
<gene>
    <name evidence="2" type="ORF">SAMN04488561_5268</name>
</gene>
<feature type="signal peptide" evidence="1">
    <location>
        <begin position="1"/>
        <end position="29"/>
    </location>
</feature>
<name>A0A1H5PSM3_9ACTN</name>
<accession>A0A1H5PSM3</accession>
<proteinExistence type="predicted"/>
<dbReference type="EMBL" id="FNUC01000004">
    <property type="protein sequence ID" value="SEF16181.1"/>
    <property type="molecule type" value="Genomic_DNA"/>
</dbReference>
<sequence length="341" mass="36134">MLMTRSARRAAALGAAPALLAAAALTALAAPPAAADPAPRCGISSCDDDDGGSDADSGDGAVTILVWGSGTTGGGEGYEIPGESVTILPPCRYFNTTWSGKEYYEMVQSGEWIGGRDADGNPIPPYEGYEAYKDDTEGRWWSGMCSSADYDGPIDDFFDYSDDWFENEFEPLYVEPGEPVPVPPIPPEVLVQVAYDEMTLPDPQIGWNPRRDGDGATVVNLPTWMWLEDGPVTLEVHAEAGDNQATVEATMSSMNFSAANAAPVSCDGHGVEWSSGASSDCTLTFTRSSAQLPGGVANVLAESQWTIEWFANGAPQGPLDPQTTSANFDLPVAEVQTIVTR</sequence>
<dbReference type="STRING" id="561176.SAMN04488561_5268"/>
<evidence type="ECO:0008006" key="4">
    <source>
        <dbReference type="Google" id="ProtNLM"/>
    </source>
</evidence>
<keyword evidence="3" id="KW-1185">Reference proteome</keyword>
<organism evidence="2 3">
    <name type="scientific">Jiangella alba</name>
    <dbReference type="NCBI Taxonomy" id="561176"/>
    <lineage>
        <taxon>Bacteria</taxon>
        <taxon>Bacillati</taxon>
        <taxon>Actinomycetota</taxon>
        <taxon>Actinomycetes</taxon>
        <taxon>Jiangellales</taxon>
        <taxon>Jiangellaceae</taxon>
        <taxon>Jiangella</taxon>
    </lineage>
</organism>
<dbReference type="InterPro" id="IPR006311">
    <property type="entry name" value="TAT_signal"/>
</dbReference>
<reference evidence="3" key="1">
    <citation type="submission" date="2016-10" db="EMBL/GenBank/DDBJ databases">
        <authorList>
            <person name="Varghese N."/>
            <person name="Submissions S."/>
        </authorList>
    </citation>
    <scope>NUCLEOTIDE SEQUENCE [LARGE SCALE GENOMIC DNA]</scope>
    <source>
        <strain evidence="3">DSM 45237</strain>
    </source>
</reference>
<dbReference type="PROSITE" id="PS51318">
    <property type="entry name" value="TAT"/>
    <property type="match status" value="1"/>
</dbReference>